<dbReference type="EMBL" id="JAKMUS010000029">
    <property type="protein sequence ID" value="MCZ9294926.1"/>
    <property type="molecule type" value="Genomic_DNA"/>
</dbReference>
<dbReference type="PANTHER" id="PTHR44196:SF1">
    <property type="entry name" value="DEHYDROGENASE_REDUCTASE SDR FAMILY MEMBER 7B"/>
    <property type="match status" value="1"/>
</dbReference>
<dbReference type="InterPro" id="IPR057326">
    <property type="entry name" value="KR_dom"/>
</dbReference>
<dbReference type="PRINTS" id="PR00080">
    <property type="entry name" value="SDRFAMILY"/>
</dbReference>
<evidence type="ECO:0000256" key="3">
    <source>
        <dbReference type="RuleBase" id="RU000363"/>
    </source>
</evidence>
<dbReference type="RefSeq" id="WP_269966342.1">
    <property type="nucleotide sequence ID" value="NZ_JAKMUS010000029.1"/>
</dbReference>
<sequence>MGITRLFSTPQLPPVGAGDLAVVTGATSGIGEATARLLVEEGFRVVGTTRRPEGVDKRIEGVTYVGLDLGDPASIEACAAEILALGTPAVLVNNAGESQSGPFEELPRDALERLFQVNVIGHVDLTQRLLPAMRAAGRGRVVMVGSMLGSFPLGFRSSYVASKAAIKGFASAARREVAPFGIGFTTLEPGSIATGLSARRTTYVDESGPYAAEFGRMLRRLNRNESRGISAERVAREVLRPIRAARPRPHYAVGSMAPVAFALSRVVPQQVMLNVISAKHDL</sequence>
<dbReference type="Gene3D" id="3.40.50.720">
    <property type="entry name" value="NAD(P)-binding Rossmann-like Domain"/>
    <property type="match status" value="1"/>
</dbReference>
<evidence type="ECO:0000313" key="6">
    <source>
        <dbReference type="Proteomes" id="UP001146468"/>
    </source>
</evidence>
<evidence type="ECO:0000259" key="4">
    <source>
        <dbReference type="SMART" id="SM00822"/>
    </source>
</evidence>
<dbReference type="PROSITE" id="PS00061">
    <property type="entry name" value="ADH_SHORT"/>
    <property type="match status" value="1"/>
</dbReference>
<dbReference type="CDD" id="cd05374">
    <property type="entry name" value="17beta-HSD-like_SDR_c"/>
    <property type="match status" value="1"/>
</dbReference>
<dbReference type="PRINTS" id="PR00081">
    <property type="entry name" value="GDHRDH"/>
</dbReference>
<proteinExistence type="inferred from homology"/>
<dbReference type="PANTHER" id="PTHR44196">
    <property type="entry name" value="DEHYDROGENASE/REDUCTASE SDR FAMILY MEMBER 7B"/>
    <property type="match status" value="1"/>
</dbReference>
<name>A0A9X3LVF0_9CORY</name>
<dbReference type="SMART" id="SM00822">
    <property type="entry name" value="PKS_KR"/>
    <property type="match status" value="1"/>
</dbReference>
<comment type="similarity">
    <text evidence="1 3">Belongs to the short-chain dehydrogenases/reductases (SDR) family.</text>
</comment>
<keyword evidence="2" id="KW-0560">Oxidoreductase</keyword>
<keyword evidence="6" id="KW-1185">Reference proteome</keyword>
<dbReference type="Pfam" id="PF00106">
    <property type="entry name" value="adh_short"/>
    <property type="match status" value="1"/>
</dbReference>
<evidence type="ECO:0000256" key="2">
    <source>
        <dbReference type="ARBA" id="ARBA00023002"/>
    </source>
</evidence>
<dbReference type="InterPro" id="IPR020904">
    <property type="entry name" value="Sc_DH/Rdtase_CS"/>
</dbReference>
<dbReference type="InterPro" id="IPR002347">
    <property type="entry name" value="SDR_fam"/>
</dbReference>
<reference evidence="5" key="1">
    <citation type="submission" date="2022-02" db="EMBL/GenBank/DDBJ databases">
        <title>Corynebacterium sp. from urogenital microbiome.</title>
        <authorList>
            <person name="Cappelli E.A."/>
            <person name="Ribeiro T.G."/>
            <person name="Peixe L."/>
        </authorList>
    </citation>
    <scope>NUCLEOTIDE SEQUENCE</scope>
    <source>
        <strain evidence="5">C8Ua_172</strain>
    </source>
</reference>
<evidence type="ECO:0000313" key="5">
    <source>
        <dbReference type="EMBL" id="MCZ9294926.1"/>
    </source>
</evidence>
<dbReference type="InterPro" id="IPR036291">
    <property type="entry name" value="NAD(P)-bd_dom_sf"/>
</dbReference>
<evidence type="ECO:0000256" key="1">
    <source>
        <dbReference type="ARBA" id="ARBA00006484"/>
    </source>
</evidence>
<dbReference type="GO" id="GO:0016020">
    <property type="term" value="C:membrane"/>
    <property type="evidence" value="ECO:0007669"/>
    <property type="project" value="TreeGrafter"/>
</dbReference>
<comment type="caution">
    <text evidence="5">The sequence shown here is derived from an EMBL/GenBank/DDBJ whole genome shotgun (WGS) entry which is preliminary data.</text>
</comment>
<dbReference type="SUPFAM" id="SSF51735">
    <property type="entry name" value="NAD(P)-binding Rossmann-fold domains"/>
    <property type="match status" value="1"/>
</dbReference>
<organism evidence="5 6">
    <name type="scientific">Corynebacterium meitnerae</name>
    <dbReference type="NCBI Taxonomy" id="2913498"/>
    <lineage>
        <taxon>Bacteria</taxon>
        <taxon>Bacillati</taxon>
        <taxon>Actinomycetota</taxon>
        <taxon>Actinomycetes</taxon>
        <taxon>Mycobacteriales</taxon>
        <taxon>Corynebacteriaceae</taxon>
        <taxon>Corynebacterium</taxon>
    </lineage>
</organism>
<gene>
    <name evidence="5" type="ORF">L8U60_10615</name>
</gene>
<feature type="domain" description="Ketoreductase" evidence="4">
    <location>
        <begin position="19"/>
        <end position="190"/>
    </location>
</feature>
<dbReference type="AlphaFoldDB" id="A0A9X3LVF0"/>
<accession>A0A9X3LVF0</accession>
<protein>
    <submittedName>
        <fullName evidence="5">SDR family oxidoreductase</fullName>
    </submittedName>
</protein>
<dbReference type="Proteomes" id="UP001146468">
    <property type="component" value="Unassembled WGS sequence"/>
</dbReference>
<dbReference type="GO" id="GO:0016491">
    <property type="term" value="F:oxidoreductase activity"/>
    <property type="evidence" value="ECO:0007669"/>
    <property type="project" value="UniProtKB-KW"/>
</dbReference>